<proteinExistence type="predicted"/>
<sequence>MLAEWHIYASGPNKKVGGQKYWSGDGRPKGRENVNKAVRQATDFTDSSGLPTYLGAWMLVDNKDGSLDQAEVINFARYFALTLKEKGIPWSLNVLDRYYDTEKSEWLTERQNIKG</sequence>
<evidence type="ECO:0000313" key="1">
    <source>
        <dbReference type="EMBL" id="CAH3173527.1"/>
    </source>
</evidence>
<organism evidence="1 2">
    <name type="scientific">Porites lobata</name>
    <dbReference type="NCBI Taxonomy" id="104759"/>
    <lineage>
        <taxon>Eukaryota</taxon>
        <taxon>Metazoa</taxon>
        <taxon>Cnidaria</taxon>
        <taxon>Anthozoa</taxon>
        <taxon>Hexacorallia</taxon>
        <taxon>Scleractinia</taxon>
        <taxon>Fungiina</taxon>
        <taxon>Poritidae</taxon>
        <taxon>Porites</taxon>
    </lineage>
</organism>
<protein>
    <recommendedName>
        <fullName evidence="3">Cellulase</fullName>
    </recommendedName>
</protein>
<reference evidence="1 2" key="1">
    <citation type="submission" date="2022-05" db="EMBL/GenBank/DDBJ databases">
        <authorList>
            <consortium name="Genoscope - CEA"/>
            <person name="William W."/>
        </authorList>
    </citation>
    <scope>NUCLEOTIDE SEQUENCE [LARGE SCALE GENOMIC DNA]</scope>
</reference>
<feature type="non-terminal residue" evidence="1">
    <location>
        <position position="115"/>
    </location>
</feature>
<dbReference type="Proteomes" id="UP001159405">
    <property type="component" value="Unassembled WGS sequence"/>
</dbReference>
<comment type="caution">
    <text evidence="1">The sequence shown here is derived from an EMBL/GenBank/DDBJ whole genome shotgun (WGS) entry which is preliminary data.</text>
</comment>
<evidence type="ECO:0000313" key="2">
    <source>
        <dbReference type="Proteomes" id="UP001159405"/>
    </source>
</evidence>
<accession>A0ABN8R6N3</accession>
<evidence type="ECO:0008006" key="3">
    <source>
        <dbReference type="Google" id="ProtNLM"/>
    </source>
</evidence>
<keyword evidence="2" id="KW-1185">Reference proteome</keyword>
<name>A0ABN8R6N3_9CNID</name>
<dbReference type="EMBL" id="CALNXK010000182">
    <property type="protein sequence ID" value="CAH3173527.1"/>
    <property type="molecule type" value="Genomic_DNA"/>
</dbReference>
<dbReference type="Gene3D" id="3.20.20.80">
    <property type="entry name" value="Glycosidases"/>
    <property type="match status" value="1"/>
</dbReference>
<gene>
    <name evidence="1" type="ORF">PLOB_00014159</name>
</gene>